<evidence type="ECO:0000313" key="2">
    <source>
        <dbReference type="Proteomes" id="UP001161406"/>
    </source>
</evidence>
<protein>
    <submittedName>
        <fullName evidence="1">Uncharacterized protein</fullName>
    </submittedName>
</protein>
<name>A0ABQ5UCP4_9HYPH</name>
<evidence type="ECO:0000313" key="1">
    <source>
        <dbReference type="EMBL" id="GLQ09231.1"/>
    </source>
</evidence>
<accession>A0ABQ5UCP4</accession>
<keyword evidence="2" id="KW-1185">Reference proteome</keyword>
<comment type="caution">
    <text evidence="1">The sequence shown here is derived from an EMBL/GenBank/DDBJ whole genome shotgun (WGS) entry which is preliminary data.</text>
</comment>
<reference evidence="1" key="1">
    <citation type="journal article" date="2014" name="Int. J. Syst. Evol. Microbiol.">
        <title>Complete genome of a new Firmicutes species belonging to the dominant human colonic microbiota ('Ruminococcus bicirculans') reveals two chromosomes and a selective capacity to utilize plant glucans.</title>
        <authorList>
            <consortium name="NISC Comparative Sequencing Program"/>
            <person name="Wegmann U."/>
            <person name="Louis P."/>
            <person name="Goesmann A."/>
            <person name="Henrissat B."/>
            <person name="Duncan S.H."/>
            <person name="Flint H.J."/>
        </authorList>
    </citation>
    <scope>NUCLEOTIDE SEQUENCE</scope>
    <source>
        <strain evidence="1">NBRC 103855</strain>
    </source>
</reference>
<dbReference type="Proteomes" id="UP001161406">
    <property type="component" value="Unassembled WGS sequence"/>
</dbReference>
<organism evidence="1 2">
    <name type="scientific">Devosia yakushimensis</name>
    <dbReference type="NCBI Taxonomy" id="470028"/>
    <lineage>
        <taxon>Bacteria</taxon>
        <taxon>Pseudomonadati</taxon>
        <taxon>Pseudomonadota</taxon>
        <taxon>Alphaproteobacteria</taxon>
        <taxon>Hyphomicrobiales</taxon>
        <taxon>Devosiaceae</taxon>
        <taxon>Devosia</taxon>
    </lineage>
</organism>
<gene>
    <name evidence="1" type="ORF">GCM10007913_11630</name>
</gene>
<dbReference type="EMBL" id="BSNG01000001">
    <property type="protein sequence ID" value="GLQ09231.1"/>
    <property type="molecule type" value="Genomic_DNA"/>
</dbReference>
<proteinExistence type="predicted"/>
<reference evidence="1" key="2">
    <citation type="submission" date="2023-01" db="EMBL/GenBank/DDBJ databases">
        <title>Draft genome sequence of Devosia yakushimensis strain NBRC 103855.</title>
        <authorList>
            <person name="Sun Q."/>
            <person name="Mori K."/>
        </authorList>
    </citation>
    <scope>NUCLEOTIDE SEQUENCE</scope>
    <source>
        <strain evidence="1">NBRC 103855</strain>
    </source>
</reference>
<sequence length="106" mass="12087">MVAMSSWARPGAECVCIDDAWDMPAFYKVPHRLPMLNELLTVAAVQAKRGEVWLKFSEIPDDQSCDGQRSVDIWYISTSFRPIIKPTVEQDIALFKHHLDQVPAEQ</sequence>